<accession>A0A0J9ESA6</accession>
<proteinExistence type="predicted"/>
<name>A0A0J9ESA6_AJEDA</name>
<sequence>SSINHTKLVNLTSQIYLNNQFYEKKINKISFKNIKKDLMKISILTTELIIIISVI</sequence>
<dbReference type="AlphaFoldDB" id="A0A0J9ESA6"/>
<feature type="non-terminal residue" evidence="1">
    <location>
        <position position="1"/>
    </location>
</feature>
<dbReference type="Proteomes" id="UP000007802">
    <property type="component" value="Unassembled WGS sequence"/>
</dbReference>
<organism evidence="1">
    <name type="scientific">Ajellomyces dermatitidis (strain ATCC 18188 / CBS 674.68)</name>
    <name type="common">Blastomyces dermatitidis</name>
    <dbReference type="NCBI Taxonomy" id="653446"/>
    <lineage>
        <taxon>Eukaryota</taxon>
        <taxon>Fungi</taxon>
        <taxon>Dikarya</taxon>
        <taxon>Ascomycota</taxon>
        <taxon>Pezizomycotina</taxon>
        <taxon>Eurotiomycetes</taxon>
        <taxon>Eurotiomycetidae</taxon>
        <taxon>Onygenales</taxon>
        <taxon>Ajellomycetaceae</taxon>
        <taxon>Blastomyces</taxon>
    </lineage>
</organism>
<feature type="non-terminal residue" evidence="1">
    <location>
        <position position="55"/>
    </location>
</feature>
<protein>
    <submittedName>
        <fullName evidence="1">Uncharacterized protein</fullName>
    </submittedName>
</protein>
<reference evidence="1" key="1">
    <citation type="submission" date="2010-03" db="EMBL/GenBank/DDBJ databases">
        <title>Annotation of Blastomyces dermatitidis strain ATCC 18188.</title>
        <authorList>
            <consortium name="The Broad Institute Genome Sequencing Platform"/>
            <consortium name="Broad Institute Genome Sequencing Center for Infectious Disease."/>
            <person name="Cuomo C."/>
            <person name="Klein B."/>
            <person name="Sullivan T."/>
            <person name="Heitman J."/>
            <person name="Young S."/>
            <person name="Zeng Q."/>
            <person name="Gargeya S."/>
            <person name="Alvarado L."/>
            <person name="Berlin A.M."/>
            <person name="Chapman S.B."/>
            <person name="Chen Z."/>
            <person name="Freedman E."/>
            <person name="Gellesch M."/>
            <person name="Goldberg J."/>
            <person name="Griggs A."/>
            <person name="Gujja S."/>
            <person name="Heilman E."/>
            <person name="Heiman D."/>
            <person name="Howarth C."/>
            <person name="Mehta T."/>
            <person name="Neiman D."/>
            <person name="Pearson M."/>
            <person name="Roberts A."/>
            <person name="Saif S."/>
            <person name="Shea T."/>
            <person name="Shenoy N."/>
            <person name="Sisk P."/>
            <person name="Stolte C."/>
            <person name="Sykes S."/>
            <person name="White J."/>
            <person name="Yandava C."/>
            <person name="Haas B."/>
            <person name="Nusbaum C."/>
            <person name="Birren B."/>
        </authorList>
    </citation>
    <scope>NUCLEOTIDE SEQUENCE</scope>
    <source>
        <strain evidence="1">ATCC 18188</strain>
    </source>
</reference>
<evidence type="ECO:0000313" key="1">
    <source>
        <dbReference type="EMBL" id="KMW68971.1"/>
    </source>
</evidence>
<gene>
    <name evidence="1" type="ORF">BDDG_13171</name>
</gene>
<dbReference type="EMBL" id="GG749540">
    <property type="protein sequence ID" value="KMW68971.1"/>
    <property type="molecule type" value="Genomic_DNA"/>
</dbReference>